<dbReference type="OrthoDB" id="1494315at2"/>
<protein>
    <submittedName>
        <fullName evidence="1">Uncharacterized protein</fullName>
    </submittedName>
</protein>
<proteinExistence type="predicted"/>
<dbReference type="RefSeq" id="WP_078668762.1">
    <property type="nucleotide sequence ID" value="NZ_FUWZ01000002.1"/>
</dbReference>
<dbReference type="AlphaFoldDB" id="A0A1T4Q5U1"/>
<reference evidence="2" key="1">
    <citation type="submission" date="2017-02" db="EMBL/GenBank/DDBJ databases">
        <authorList>
            <person name="Varghese N."/>
            <person name="Submissions S."/>
        </authorList>
    </citation>
    <scope>NUCLEOTIDE SEQUENCE [LARGE SCALE GENOMIC DNA]</scope>
    <source>
        <strain evidence="2">DSM 22224</strain>
    </source>
</reference>
<sequence length="194" mass="21523">MRYLFTLIGLLFIIPVVNAQQEAWKIVPGESIGQVKLEMPANELASLGKPDTGDAAMMKAWRIWYGRRKGGAVDSAAVLAVFTAMRTQDTQYVKEIRVTSRRFRTAEKVGAGSTMTAIRKAYPGLKLVKVYAAKNKSRRIEVYDDEKLGIAFETANARSRRALCSMVVVHTPGDPPGSYLDYHIGFDNLLPVAR</sequence>
<dbReference type="EMBL" id="FUWZ01000002">
    <property type="protein sequence ID" value="SJZ98891.1"/>
    <property type="molecule type" value="Genomic_DNA"/>
</dbReference>
<evidence type="ECO:0000313" key="2">
    <source>
        <dbReference type="Proteomes" id="UP000190367"/>
    </source>
</evidence>
<keyword evidence="2" id="KW-1185">Reference proteome</keyword>
<name>A0A1T4Q5U1_9BACT</name>
<gene>
    <name evidence="1" type="ORF">SAMN04488128_102175</name>
</gene>
<organism evidence="1 2">
    <name type="scientific">Chitinophaga eiseniae</name>
    <dbReference type="NCBI Taxonomy" id="634771"/>
    <lineage>
        <taxon>Bacteria</taxon>
        <taxon>Pseudomonadati</taxon>
        <taxon>Bacteroidota</taxon>
        <taxon>Chitinophagia</taxon>
        <taxon>Chitinophagales</taxon>
        <taxon>Chitinophagaceae</taxon>
        <taxon>Chitinophaga</taxon>
    </lineage>
</organism>
<dbReference type="Proteomes" id="UP000190367">
    <property type="component" value="Unassembled WGS sequence"/>
</dbReference>
<evidence type="ECO:0000313" key="1">
    <source>
        <dbReference type="EMBL" id="SJZ98891.1"/>
    </source>
</evidence>
<accession>A0A1T4Q5U1</accession>